<accession>A0A2K1L7W1</accession>
<dbReference type="InterPro" id="IPR045865">
    <property type="entry name" value="ACT-like_dom_sf"/>
</dbReference>
<dbReference type="EnsemblPlants" id="Pp3c1_10880V3.1">
    <property type="protein sequence ID" value="Pp3c1_10880V3.1"/>
    <property type="gene ID" value="Pp3c1_10880"/>
</dbReference>
<organism evidence="3">
    <name type="scientific">Physcomitrium patens</name>
    <name type="common">Spreading-leaved earth moss</name>
    <name type="synonym">Physcomitrella patens</name>
    <dbReference type="NCBI Taxonomy" id="3218"/>
    <lineage>
        <taxon>Eukaryota</taxon>
        <taxon>Viridiplantae</taxon>
        <taxon>Streptophyta</taxon>
        <taxon>Embryophyta</taxon>
        <taxon>Bryophyta</taxon>
        <taxon>Bryophytina</taxon>
        <taxon>Bryopsida</taxon>
        <taxon>Funariidae</taxon>
        <taxon>Funariales</taxon>
        <taxon>Funariaceae</taxon>
        <taxon>Physcomitrium</taxon>
    </lineage>
</organism>
<sequence length="505" mass="57331">MWRLTDCPTEEGEIRRPRHQVILSLQHHQSLEVQEVRRRVLLRNYCTPTHGIIGSVTVMGNLRWPYFDPDYETTFSSFNPPKVTVETEANENATVVKVYSANRHGILLNVVQVLTDLDLTITKSDIFHDLGWFMDVFHVVDSNGNKTLDKRTCDHILKSLGYRTRREKSSADHLRRSTGLTCSEHTVIELTGPDRPGLLSEISAVLTRLECNVNGAEVWTHNQRVASIIYFNDINTGRPITAQSKLDHIRGQLSKVMKGDHDEEVARCKIEYATEITHVERRLHQLMYDDRVNEVPHVSGNPQQRPVIQIKRNERGYSVVSIQCKDRSKLLFDIVCTLTDMQYVIYHALINSPGPETSQEFFIRHVNGCTLDTADAEHLKVCLEAAINRRTSEGLRLELCMSDRIGLLSDVTRLFRENGLSVARADITTRDDKAVNVFYVVDASGSPVNMNVVETMRKSLGHSILEVKGLPRPEPELPSSKLSLGGLFRNFYGLTNMTWRSTATV</sequence>
<dbReference type="SUPFAM" id="SSF55021">
    <property type="entry name" value="ACT-like"/>
    <property type="match status" value="3"/>
</dbReference>
<dbReference type="PANTHER" id="PTHR31096">
    <property type="entry name" value="ACT DOMAIN-CONTAINING PROTEIN ACR4-RELATED"/>
    <property type="match status" value="1"/>
</dbReference>
<evidence type="ECO:0000259" key="2">
    <source>
        <dbReference type="PROSITE" id="PS51671"/>
    </source>
</evidence>
<dbReference type="Gene3D" id="3.30.70.260">
    <property type="match status" value="1"/>
</dbReference>
<dbReference type="PANTHER" id="PTHR31096:SF22">
    <property type="entry name" value="ACT DOMAIN-CONTAINING PROTEIN ACR4"/>
    <property type="match status" value="1"/>
</dbReference>
<feature type="domain" description="ACT" evidence="2">
    <location>
        <begin position="95"/>
        <end position="179"/>
    </location>
</feature>
<gene>
    <name evidence="4" type="primary">LOC112281990</name>
    <name evidence="3" type="ORF">PHYPA_000508</name>
</gene>
<proteinExistence type="predicted"/>
<dbReference type="GeneID" id="112281990"/>
<dbReference type="OrthoDB" id="2019938at2759"/>
<dbReference type="InterPro" id="IPR040217">
    <property type="entry name" value="ACR1-12"/>
</dbReference>
<reference evidence="4" key="3">
    <citation type="submission" date="2020-12" db="UniProtKB">
        <authorList>
            <consortium name="EnsemblPlants"/>
        </authorList>
    </citation>
    <scope>IDENTIFICATION</scope>
</reference>
<dbReference type="KEGG" id="ppp:112281990"/>
<dbReference type="RefSeq" id="XP_024374827.1">
    <property type="nucleotide sequence ID" value="XM_024519059.2"/>
</dbReference>
<keyword evidence="5" id="KW-1185">Reference proteome</keyword>
<dbReference type="Gramene" id="Pp3c1_10880V3.1">
    <property type="protein sequence ID" value="Pp3c1_10880V3.1"/>
    <property type="gene ID" value="Pp3c1_10880"/>
</dbReference>
<keyword evidence="1" id="KW-0677">Repeat</keyword>
<feature type="domain" description="ACT" evidence="2">
    <location>
        <begin position="187"/>
        <end position="270"/>
    </location>
</feature>
<reference evidence="3 5" key="2">
    <citation type="journal article" date="2018" name="Plant J.">
        <title>The Physcomitrella patens chromosome-scale assembly reveals moss genome structure and evolution.</title>
        <authorList>
            <person name="Lang D."/>
            <person name="Ullrich K.K."/>
            <person name="Murat F."/>
            <person name="Fuchs J."/>
            <person name="Jenkins J."/>
            <person name="Haas F.B."/>
            <person name="Piednoel M."/>
            <person name="Gundlach H."/>
            <person name="Van Bel M."/>
            <person name="Meyberg R."/>
            <person name="Vives C."/>
            <person name="Morata J."/>
            <person name="Symeonidi A."/>
            <person name="Hiss M."/>
            <person name="Muchero W."/>
            <person name="Kamisugi Y."/>
            <person name="Saleh O."/>
            <person name="Blanc G."/>
            <person name="Decker E.L."/>
            <person name="van Gessel N."/>
            <person name="Grimwood J."/>
            <person name="Hayes R.D."/>
            <person name="Graham S.W."/>
            <person name="Gunter L.E."/>
            <person name="McDaniel S.F."/>
            <person name="Hoernstein S.N.W."/>
            <person name="Larsson A."/>
            <person name="Li F.W."/>
            <person name="Perroud P.F."/>
            <person name="Phillips J."/>
            <person name="Ranjan P."/>
            <person name="Rokshar D.S."/>
            <person name="Rothfels C.J."/>
            <person name="Schneider L."/>
            <person name="Shu S."/>
            <person name="Stevenson D.W."/>
            <person name="Thummler F."/>
            <person name="Tillich M."/>
            <person name="Villarreal Aguilar J.C."/>
            <person name="Widiez T."/>
            <person name="Wong G.K."/>
            <person name="Wymore A."/>
            <person name="Zhang Y."/>
            <person name="Zimmer A.D."/>
            <person name="Quatrano R.S."/>
            <person name="Mayer K.F.X."/>
            <person name="Goodstein D."/>
            <person name="Casacuberta J.M."/>
            <person name="Vandepoele K."/>
            <person name="Reski R."/>
            <person name="Cuming A.C."/>
            <person name="Tuskan G.A."/>
            <person name="Maumus F."/>
            <person name="Salse J."/>
            <person name="Schmutz J."/>
            <person name="Rensing S.A."/>
        </authorList>
    </citation>
    <scope>NUCLEOTIDE SEQUENCE [LARGE SCALE GENOMIC DNA]</scope>
    <source>
        <strain evidence="4 5">cv. Gransden 2004</strain>
    </source>
</reference>
<name>A0A2K1L7W1_PHYPA</name>
<dbReference type="PROSITE" id="PS51671">
    <property type="entry name" value="ACT"/>
    <property type="match status" value="3"/>
</dbReference>
<evidence type="ECO:0000313" key="3">
    <source>
        <dbReference type="EMBL" id="PNR62084.1"/>
    </source>
</evidence>
<dbReference type="EMBL" id="ABEU02000001">
    <property type="protein sequence ID" value="PNR62084.1"/>
    <property type="molecule type" value="Genomic_DNA"/>
</dbReference>
<dbReference type="PaxDb" id="3218-PP1S35_319V6.1"/>
<evidence type="ECO:0000313" key="4">
    <source>
        <dbReference type="EnsemblPlants" id="Pp3c1_10880V3.1"/>
    </source>
</evidence>
<dbReference type="InterPro" id="IPR002912">
    <property type="entry name" value="ACT_dom"/>
</dbReference>
<protein>
    <recommendedName>
        <fullName evidence="2">ACT domain-containing protein</fullName>
    </recommendedName>
</protein>
<dbReference type="AlphaFoldDB" id="A0A2K1L7W1"/>
<feature type="domain" description="ACT" evidence="2">
    <location>
        <begin position="396"/>
        <end position="472"/>
    </location>
</feature>
<evidence type="ECO:0000256" key="1">
    <source>
        <dbReference type="ARBA" id="ARBA00022737"/>
    </source>
</evidence>
<dbReference type="Proteomes" id="UP000006727">
    <property type="component" value="Chromosome 1"/>
</dbReference>
<dbReference type="Pfam" id="PF01842">
    <property type="entry name" value="ACT"/>
    <property type="match status" value="2"/>
</dbReference>
<reference evidence="3 5" key="1">
    <citation type="journal article" date="2008" name="Science">
        <title>The Physcomitrella genome reveals evolutionary insights into the conquest of land by plants.</title>
        <authorList>
            <person name="Rensing S."/>
            <person name="Lang D."/>
            <person name="Zimmer A."/>
            <person name="Terry A."/>
            <person name="Salamov A."/>
            <person name="Shapiro H."/>
            <person name="Nishiyama T."/>
            <person name="Perroud P.-F."/>
            <person name="Lindquist E."/>
            <person name="Kamisugi Y."/>
            <person name="Tanahashi T."/>
            <person name="Sakakibara K."/>
            <person name="Fujita T."/>
            <person name="Oishi K."/>
            <person name="Shin-I T."/>
            <person name="Kuroki Y."/>
            <person name="Toyoda A."/>
            <person name="Suzuki Y."/>
            <person name="Hashimoto A."/>
            <person name="Yamaguchi K."/>
            <person name="Sugano A."/>
            <person name="Kohara Y."/>
            <person name="Fujiyama A."/>
            <person name="Anterola A."/>
            <person name="Aoki S."/>
            <person name="Ashton N."/>
            <person name="Barbazuk W.B."/>
            <person name="Barker E."/>
            <person name="Bennetzen J."/>
            <person name="Bezanilla M."/>
            <person name="Blankenship R."/>
            <person name="Cho S.H."/>
            <person name="Dutcher S."/>
            <person name="Estelle M."/>
            <person name="Fawcett J.A."/>
            <person name="Gundlach H."/>
            <person name="Hanada K."/>
            <person name="Heyl A."/>
            <person name="Hicks K.A."/>
            <person name="Hugh J."/>
            <person name="Lohr M."/>
            <person name="Mayer K."/>
            <person name="Melkozernov A."/>
            <person name="Murata T."/>
            <person name="Nelson D."/>
            <person name="Pils B."/>
            <person name="Prigge M."/>
            <person name="Reiss B."/>
            <person name="Renner T."/>
            <person name="Rombauts S."/>
            <person name="Rushton P."/>
            <person name="Sanderfoot A."/>
            <person name="Schween G."/>
            <person name="Shiu S.-H."/>
            <person name="Stueber K."/>
            <person name="Theodoulou F.L."/>
            <person name="Tu H."/>
            <person name="Van de Peer Y."/>
            <person name="Verrier P.J."/>
            <person name="Waters E."/>
            <person name="Wood A."/>
            <person name="Yang L."/>
            <person name="Cove D."/>
            <person name="Cuming A."/>
            <person name="Hasebe M."/>
            <person name="Lucas S."/>
            <person name="Mishler D.B."/>
            <person name="Reski R."/>
            <person name="Grigoriev I."/>
            <person name="Quatrano R.S."/>
            <person name="Boore J.L."/>
        </authorList>
    </citation>
    <scope>NUCLEOTIDE SEQUENCE [LARGE SCALE GENOMIC DNA]</scope>
    <source>
        <strain evidence="4 5">cv. Gransden 2004</strain>
    </source>
</reference>
<evidence type="ECO:0000313" key="5">
    <source>
        <dbReference type="Proteomes" id="UP000006727"/>
    </source>
</evidence>